<comment type="caution">
    <text evidence="2">The sequence shown here is derived from an EMBL/GenBank/DDBJ whole genome shotgun (WGS) entry which is preliminary data.</text>
</comment>
<keyword evidence="1" id="KW-0472">Membrane</keyword>
<reference evidence="3" key="1">
    <citation type="journal article" date="2019" name="Int. J. Syst. Evol. Microbiol.">
        <title>The Global Catalogue of Microorganisms (GCM) 10K type strain sequencing project: providing services to taxonomists for standard genome sequencing and annotation.</title>
        <authorList>
            <consortium name="The Broad Institute Genomics Platform"/>
            <consortium name="The Broad Institute Genome Sequencing Center for Infectious Disease"/>
            <person name="Wu L."/>
            <person name="Ma J."/>
        </authorList>
    </citation>
    <scope>NUCLEOTIDE SEQUENCE [LARGE SCALE GENOMIC DNA]</scope>
    <source>
        <strain evidence="3">JCM 14283</strain>
    </source>
</reference>
<dbReference type="EMBL" id="BAAANB010000003">
    <property type="protein sequence ID" value="GAA2025294.1"/>
    <property type="molecule type" value="Genomic_DNA"/>
</dbReference>
<feature type="transmembrane region" description="Helical" evidence="1">
    <location>
        <begin position="12"/>
        <end position="35"/>
    </location>
</feature>
<accession>A0ABP5FGM3</accession>
<sequence>MLSAPLWGMVYAGAPGALWSLCGVVAGLGAVLALVSTDELM</sequence>
<organism evidence="2 3">
    <name type="scientific">Terrabacter terrae</name>
    <dbReference type="NCBI Taxonomy" id="318434"/>
    <lineage>
        <taxon>Bacteria</taxon>
        <taxon>Bacillati</taxon>
        <taxon>Actinomycetota</taxon>
        <taxon>Actinomycetes</taxon>
        <taxon>Micrococcales</taxon>
        <taxon>Intrasporangiaceae</taxon>
        <taxon>Terrabacter</taxon>
    </lineage>
</organism>
<dbReference type="RefSeq" id="WP_343989333.1">
    <property type="nucleotide sequence ID" value="NZ_BAAANB010000003.1"/>
</dbReference>
<keyword evidence="1" id="KW-0812">Transmembrane</keyword>
<keyword evidence="1" id="KW-1133">Transmembrane helix</keyword>
<evidence type="ECO:0000313" key="3">
    <source>
        <dbReference type="Proteomes" id="UP001501285"/>
    </source>
</evidence>
<evidence type="ECO:0000313" key="2">
    <source>
        <dbReference type="EMBL" id="GAA2025294.1"/>
    </source>
</evidence>
<proteinExistence type="predicted"/>
<evidence type="ECO:0000256" key="1">
    <source>
        <dbReference type="SAM" id="Phobius"/>
    </source>
</evidence>
<name>A0ABP5FGM3_9MICO</name>
<dbReference type="Proteomes" id="UP001501285">
    <property type="component" value="Unassembled WGS sequence"/>
</dbReference>
<keyword evidence="3" id="KW-1185">Reference proteome</keyword>
<gene>
    <name evidence="2" type="ORF">GCM10009740_13670</name>
</gene>
<protein>
    <submittedName>
        <fullName evidence="2">Uncharacterized protein</fullName>
    </submittedName>
</protein>